<feature type="domain" description="Caspase family p10" evidence="9">
    <location>
        <begin position="254"/>
        <end position="339"/>
    </location>
</feature>
<dbReference type="GO" id="GO:0072559">
    <property type="term" value="C:NLRP3 inflammasome complex"/>
    <property type="evidence" value="ECO:0007669"/>
    <property type="project" value="TreeGrafter"/>
</dbReference>
<dbReference type="PROSITE" id="PS01122">
    <property type="entry name" value="CASPASE_CYS"/>
    <property type="match status" value="1"/>
</dbReference>
<evidence type="ECO:0000259" key="10">
    <source>
        <dbReference type="PROSITE" id="PS50208"/>
    </source>
</evidence>
<proteinExistence type="inferred from homology"/>
<dbReference type="PROSITE" id="PS50209">
    <property type="entry name" value="CARD"/>
    <property type="match status" value="1"/>
</dbReference>
<accession>A0A2J8XXA2</accession>
<dbReference type="GO" id="GO:0042981">
    <property type="term" value="P:regulation of apoptotic process"/>
    <property type="evidence" value="ECO:0007669"/>
    <property type="project" value="InterPro"/>
</dbReference>
<gene>
    <name evidence="13" type="ORF">CR201_G0025521</name>
</gene>
<dbReference type="PROSITE" id="PS50207">
    <property type="entry name" value="CASPASE_P10"/>
    <property type="match status" value="1"/>
</dbReference>
<dbReference type="InterPro" id="IPR002398">
    <property type="entry name" value="Pept_C14"/>
</dbReference>
<dbReference type="GO" id="GO:0006508">
    <property type="term" value="P:proteolysis"/>
    <property type="evidence" value="ECO:0007669"/>
    <property type="project" value="UniProtKB-KW"/>
</dbReference>
<dbReference type="InterPro" id="IPR016129">
    <property type="entry name" value="Caspase_his_AS"/>
</dbReference>
<keyword evidence="5" id="KW-0788">Thiol protease</keyword>
<protein>
    <submittedName>
        <fullName evidence="12 14">CASP12 isoform 1</fullName>
    </submittedName>
    <submittedName>
        <fullName evidence="13">CASP12 isoform 2</fullName>
    </submittedName>
</protein>
<dbReference type="Pfam" id="PF00619">
    <property type="entry name" value="CARD"/>
    <property type="match status" value="1"/>
</dbReference>
<evidence type="ECO:0000256" key="5">
    <source>
        <dbReference type="ARBA" id="ARBA00022807"/>
    </source>
</evidence>
<evidence type="ECO:0000313" key="13">
    <source>
        <dbReference type="EMBL" id="PNJ86635.1"/>
    </source>
</evidence>
<feature type="active site" evidence="7">
    <location>
        <position position="220"/>
    </location>
</feature>
<dbReference type="InterPro" id="IPR015917">
    <property type="entry name" value="Pept_C14A"/>
</dbReference>
<dbReference type="EMBL" id="NDHI03003296">
    <property type="protein sequence ID" value="PNJ86635.1"/>
    <property type="molecule type" value="Genomic_DNA"/>
</dbReference>
<dbReference type="GO" id="GO:0006915">
    <property type="term" value="P:apoptotic process"/>
    <property type="evidence" value="ECO:0007669"/>
    <property type="project" value="UniProtKB-ARBA"/>
</dbReference>
<evidence type="ECO:0000256" key="2">
    <source>
        <dbReference type="ARBA" id="ARBA00022553"/>
    </source>
</evidence>
<dbReference type="SUPFAM" id="SSF47986">
    <property type="entry name" value="DEATH domain"/>
    <property type="match status" value="1"/>
</dbReference>
<feature type="domain" description="CARD" evidence="11">
    <location>
        <begin position="14"/>
        <end position="92"/>
    </location>
</feature>
<dbReference type="InterPro" id="IPR001315">
    <property type="entry name" value="CARD"/>
</dbReference>
<feature type="active site" evidence="7">
    <location>
        <position position="172"/>
    </location>
</feature>
<dbReference type="GO" id="GO:0097169">
    <property type="term" value="C:AIM2 inflammasome complex"/>
    <property type="evidence" value="ECO:0007669"/>
    <property type="project" value="TreeGrafter"/>
</dbReference>
<dbReference type="PROSITE" id="PS01121">
    <property type="entry name" value="CASPASE_HIS"/>
    <property type="match status" value="1"/>
</dbReference>
<dbReference type="GO" id="GO:0051604">
    <property type="term" value="P:protein maturation"/>
    <property type="evidence" value="ECO:0007669"/>
    <property type="project" value="UniProtKB-ARBA"/>
</dbReference>
<keyword evidence="3" id="KW-0645">Protease</keyword>
<dbReference type="PIRSF" id="PIRSF038001">
    <property type="entry name" value="Caspase_ICE"/>
    <property type="match status" value="1"/>
</dbReference>
<keyword evidence="6" id="KW-0865">Zymogen</keyword>
<dbReference type="GO" id="GO:0072557">
    <property type="term" value="C:IPAF inflammasome complex"/>
    <property type="evidence" value="ECO:0007669"/>
    <property type="project" value="TreeGrafter"/>
</dbReference>
<keyword evidence="2" id="KW-0597">Phosphoprotein</keyword>
<dbReference type="CDD" id="cd08325">
    <property type="entry name" value="CARD_CASP1-like"/>
    <property type="match status" value="1"/>
</dbReference>
<reference evidence="13" key="1">
    <citation type="submission" date="2017-12" db="EMBL/GenBank/DDBJ databases">
        <title>High-resolution comparative analysis of great ape genomes.</title>
        <authorList>
            <person name="Pollen A."/>
            <person name="Hastie A."/>
            <person name="Hormozdiari F."/>
            <person name="Dougherty M."/>
            <person name="Liu R."/>
            <person name="Chaisson M."/>
            <person name="Hoppe E."/>
            <person name="Hill C."/>
            <person name="Pang A."/>
            <person name="Hillier L."/>
            <person name="Baker C."/>
            <person name="Armstrong J."/>
            <person name="Shendure J."/>
            <person name="Paten B."/>
            <person name="Wilson R."/>
            <person name="Chao H."/>
            <person name="Schneider V."/>
            <person name="Ventura M."/>
            <person name="Kronenberg Z."/>
            <person name="Murali S."/>
            <person name="Gordon D."/>
            <person name="Cantsilieris S."/>
            <person name="Munson K."/>
            <person name="Nelson B."/>
            <person name="Raja A."/>
            <person name="Underwood J."/>
            <person name="Diekhans M."/>
            <person name="Fiddes I."/>
            <person name="Haussler D."/>
            <person name="Eichler E."/>
        </authorList>
    </citation>
    <scope>NUCLEOTIDE SEQUENCE [LARGE SCALE GENOMIC DNA]</scope>
    <source>
        <strain evidence="13">Susie</strain>
    </source>
</reference>
<dbReference type="InterPro" id="IPR011029">
    <property type="entry name" value="DEATH-like_dom_sf"/>
</dbReference>
<dbReference type="CDD" id="cd00032">
    <property type="entry name" value="CASc"/>
    <property type="match status" value="1"/>
</dbReference>
<evidence type="ECO:0000313" key="14">
    <source>
        <dbReference type="EMBL" id="PNJ86642.1"/>
    </source>
</evidence>
<evidence type="ECO:0000256" key="1">
    <source>
        <dbReference type="ARBA" id="ARBA00010134"/>
    </source>
</evidence>
<evidence type="ECO:0000259" key="9">
    <source>
        <dbReference type="PROSITE" id="PS50207"/>
    </source>
</evidence>
<dbReference type="AlphaFoldDB" id="A0A2J8XXA2"/>
<dbReference type="PROSITE" id="PS50208">
    <property type="entry name" value="CASPASE_P20"/>
    <property type="match status" value="1"/>
</dbReference>
<evidence type="ECO:0000256" key="4">
    <source>
        <dbReference type="ARBA" id="ARBA00022801"/>
    </source>
</evidence>
<evidence type="ECO:0000313" key="12">
    <source>
        <dbReference type="EMBL" id="PNJ86634.1"/>
    </source>
</evidence>
<evidence type="ECO:0000256" key="8">
    <source>
        <dbReference type="RuleBase" id="RU003971"/>
    </source>
</evidence>
<dbReference type="GO" id="GO:0004197">
    <property type="term" value="F:cysteine-type endopeptidase activity"/>
    <property type="evidence" value="ECO:0007669"/>
    <property type="project" value="InterPro"/>
</dbReference>
<comment type="similarity">
    <text evidence="1 8">Belongs to the peptidase C14A family.</text>
</comment>
<dbReference type="SMART" id="SM00115">
    <property type="entry name" value="CASc"/>
    <property type="match status" value="1"/>
</dbReference>
<dbReference type="PANTHER" id="PTHR47901:SF6">
    <property type="entry name" value="CASPASE-12"/>
    <property type="match status" value="1"/>
</dbReference>
<dbReference type="InterPro" id="IPR029030">
    <property type="entry name" value="Caspase-like_dom_sf"/>
</dbReference>
<dbReference type="PANTHER" id="PTHR47901">
    <property type="entry name" value="CASPASE RECRUITMENT DOMAIN-CONTAINING PROTEIN 18"/>
    <property type="match status" value="1"/>
</dbReference>
<dbReference type="GO" id="GO:0050727">
    <property type="term" value="P:regulation of inflammatory response"/>
    <property type="evidence" value="ECO:0007669"/>
    <property type="project" value="TreeGrafter"/>
</dbReference>
<dbReference type="PRINTS" id="PR00376">
    <property type="entry name" value="IL1BCENZYME"/>
</dbReference>
<dbReference type="FunFam" id="1.10.533.10:FF:000073">
    <property type="entry name" value="Inactive caspase-12"/>
    <property type="match status" value="1"/>
</dbReference>
<dbReference type="InterPro" id="IPR001309">
    <property type="entry name" value="Pept_C14_p20"/>
</dbReference>
<feature type="domain" description="Caspase family p20" evidence="10">
    <location>
        <begin position="96"/>
        <end position="224"/>
    </location>
</feature>
<evidence type="ECO:0000256" key="6">
    <source>
        <dbReference type="ARBA" id="ARBA00023145"/>
    </source>
</evidence>
<organism evidence="13">
    <name type="scientific">Pongo abelii</name>
    <name type="common">Sumatran orangutan</name>
    <name type="synonym">Pongo pygmaeus abelii</name>
    <dbReference type="NCBI Taxonomy" id="9601"/>
    <lineage>
        <taxon>Eukaryota</taxon>
        <taxon>Metazoa</taxon>
        <taxon>Chordata</taxon>
        <taxon>Craniata</taxon>
        <taxon>Vertebrata</taxon>
        <taxon>Euteleostomi</taxon>
        <taxon>Mammalia</taxon>
        <taxon>Eutheria</taxon>
        <taxon>Euarchontoglires</taxon>
        <taxon>Primates</taxon>
        <taxon>Haplorrhini</taxon>
        <taxon>Catarrhini</taxon>
        <taxon>Hominidae</taxon>
        <taxon>Pongo</taxon>
    </lineage>
</organism>
<comment type="caution">
    <text evidence="13">The sequence shown here is derived from an EMBL/GenBank/DDBJ whole genome shotgun (WGS) entry which is preliminary data.</text>
</comment>
<dbReference type="EMBL" id="NDHI03003296">
    <property type="protein sequence ID" value="PNJ86634.1"/>
    <property type="molecule type" value="Genomic_DNA"/>
</dbReference>
<sequence length="341" mass="38749">MADEKPSNGVPVHMVKLLIRTFLDGIFDDLMENNVLNTDEIHLIGTCLKFVVSNAENLVDDITQTAQIAGKIFREHLWNSKKQLSSDISSDGERGPNTLGLIICNKEFNYLHNQNGSELDLLGMQDLLENLGYSVVIKENLTAQKMETALRQFAARPEHQTSDSTFLVFMSHGILNGICGTKHWDQEPDVLHDDTIFEIFNNRNCRSLKDKPKVIIMQACRGNGAGIVWFTTDSGKASADTHGRLLQGNICNDAVTKAHVEKDFIAFKSSTPHNVSWRHEINGSVFISQIIYYFKEYSWSHHLEEIFRKVQHSFENPSILTQLPTIERLSMTRYFYLFPGN</sequence>
<dbReference type="EMBL" id="NDHI03003296">
    <property type="protein sequence ID" value="PNJ86642.1"/>
    <property type="molecule type" value="Genomic_DNA"/>
</dbReference>
<dbReference type="InterPro" id="IPR002138">
    <property type="entry name" value="Pept_C14_p10"/>
</dbReference>
<evidence type="ECO:0000256" key="3">
    <source>
        <dbReference type="ARBA" id="ARBA00022670"/>
    </source>
</evidence>
<dbReference type="Pfam" id="PF00656">
    <property type="entry name" value="Peptidase_C14"/>
    <property type="match status" value="1"/>
</dbReference>
<dbReference type="InterPro" id="IPR011600">
    <property type="entry name" value="Pept_C14_caspase"/>
</dbReference>
<keyword evidence="4" id="KW-0378">Hydrolase</keyword>
<evidence type="ECO:0000259" key="11">
    <source>
        <dbReference type="PROSITE" id="PS50209"/>
    </source>
</evidence>
<dbReference type="FunFam" id="3.40.50.1460:FF:000007">
    <property type="entry name" value="Caspase-1"/>
    <property type="match status" value="1"/>
</dbReference>
<dbReference type="Gene3D" id="3.40.50.1460">
    <property type="match status" value="1"/>
</dbReference>
<dbReference type="SUPFAM" id="SSF52129">
    <property type="entry name" value="Caspase-like"/>
    <property type="match status" value="1"/>
</dbReference>
<name>A0A2J8XXA2_PONAB</name>
<evidence type="ECO:0000256" key="7">
    <source>
        <dbReference type="PIRSR" id="PIRSR038001-1"/>
    </source>
</evidence>
<dbReference type="InterPro" id="IPR033139">
    <property type="entry name" value="Caspase_cys_AS"/>
</dbReference>